<dbReference type="EC" id="2.3.2.2" evidence="9"/>
<dbReference type="GO" id="GO:0103068">
    <property type="term" value="F:leukotriene C4 gamma-glutamyl transferase activity"/>
    <property type="evidence" value="ECO:0007669"/>
    <property type="project" value="UniProtKB-EC"/>
</dbReference>
<reference evidence="10 11" key="1">
    <citation type="submission" date="2023-05" db="EMBL/GenBank/DDBJ databases">
        <title>Pseudodonghicola sp. nov.</title>
        <authorList>
            <person name="Huang J."/>
        </authorList>
    </citation>
    <scope>NUCLEOTIDE SEQUENCE [LARGE SCALE GENOMIC DNA]</scope>
    <source>
        <strain evidence="10 11">IC7</strain>
    </source>
</reference>
<dbReference type="InterPro" id="IPR029055">
    <property type="entry name" value="Ntn_hydrolases_N"/>
</dbReference>
<comment type="catalytic activity">
    <reaction evidence="8 9">
        <text>an N-terminal (5-L-glutamyl)-[peptide] + an alpha-amino acid = 5-L-glutamyl amino acid + an N-terminal L-alpha-aminoacyl-[peptide]</text>
        <dbReference type="Rhea" id="RHEA:23904"/>
        <dbReference type="Rhea" id="RHEA-COMP:9780"/>
        <dbReference type="Rhea" id="RHEA-COMP:9795"/>
        <dbReference type="ChEBI" id="CHEBI:77644"/>
        <dbReference type="ChEBI" id="CHEBI:78597"/>
        <dbReference type="ChEBI" id="CHEBI:78599"/>
        <dbReference type="ChEBI" id="CHEBI:78608"/>
        <dbReference type="EC" id="2.3.2.2"/>
    </reaction>
</comment>
<dbReference type="InterPro" id="IPR051792">
    <property type="entry name" value="GGT_bact"/>
</dbReference>
<keyword evidence="4 9" id="KW-0808">Transferase</keyword>
<dbReference type="Pfam" id="PF01019">
    <property type="entry name" value="G_glu_transpept"/>
    <property type="match status" value="1"/>
</dbReference>
<evidence type="ECO:0000256" key="5">
    <source>
        <dbReference type="ARBA" id="ARBA00022801"/>
    </source>
</evidence>
<evidence type="ECO:0000256" key="1">
    <source>
        <dbReference type="ARBA" id="ARBA00001049"/>
    </source>
</evidence>
<dbReference type="PRINTS" id="PR01210">
    <property type="entry name" value="GGTRANSPTASE"/>
</dbReference>
<dbReference type="InterPro" id="IPR000101">
    <property type="entry name" value="GGT_peptidase"/>
</dbReference>
<accession>A0ABT7F508</accession>
<dbReference type="PANTHER" id="PTHR43199">
    <property type="entry name" value="GLUTATHIONE HYDROLASE"/>
    <property type="match status" value="1"/>
</dbReference>
<dbReference type="Gene3D" id="3.60.20.40">
    <property type="match status" value="1"/>
</dbReference>
<evidence type="ECO:0000256" key="9">
    <source>
        <dbReference type="RuleBase" id="RU368036"/>
    </source>
</evidence>
<dbReference type="Gene3D" id="1.10.246.130">
    <property type="match status" value="1"/>
</dbReference>
<evidence type="ECO:0000256" key="7">
    <source>
        <dbReference type="ARBA" id="ARBA00023315"/>
    </source>
</evidence>
<comment type="PTM">
    <text evidence="9">Cleaved by autocatalysis into a large and a small subunit.</text>
</comment>
<gene>
    <name evidence="10" type="primary">ggt</name>
    <name evidence="10" type="ORF">QO033_18640</name>
</gene>
<comment type="catalytic activity">
    <reaction evidence="1 9">
        <text>an S-substituted glutathione + H2O = an S-substituted L-cysteinylglycine + L-glutamate</text>
        <dbReference type="Rhea" id="RHEA:59468"/>
        <dbReference type="ChEBI" id="CHEBI:15377"/>
        <dbReference type="ChEBI" id="CHEBI:29985"/>
        <dbReference type="ChEBI" id="CHEBI:90779"/>
        <dbReference type="ChEBI" id="CHEBI:143103"/>
        <dbReference type="EC" id="3.4.19.13"/>
    </reaction>
</comment>
<keyword evidence="6 9" id="KW-0865">Zymogen</keyword>
<keyword evidence="5 9" id="KW-0378">Hydrolase</keyword>
<comment type="similarity">
    <text evidence="3 9">Belongs to the gamma-glutamyltransferase family.</text>
</comment>
<evidence type="ECO:0000313" key="10">
    <source>
        <dbReference type="EMBL" id="MDK3019703.1"/>
    </source>
</evidence>
<sequence>MSQTGWRDRAGTPFDVQKTPVTAAGGMVVTNHPLASAAAVEIMAAGGNAIDALIASLFTLSVVEPMMVGIFGGGTSLIRLASGEELAIDGMCRAPAAARPDTFTPVSDTWPDYMEVEGRENAVGARSICVPGNLLAWCETLERHGTCSLKQVMSAAIRHAEDGFRATPYLCNCIASAAADMQHDPEIARVFLPGGKVPEPGTLIVQSDYAATLRQIAEEGAAAMYGGSLGRRVAEGLAAAGGLLTEQDLIDYRTIDRQPVEGLYRGTRILGAPPPCSGGVHVTQMLNLLEGFDIAKIGFGTVTGMHLLYEVLKIAATDRRASTADPDFVDVPVARLMSKAYGDERRAEIAMDRAGHYEPAALSNESQNTTHVTVADRFGNIVSSTQTINSVFGARMIIPGTGIVPNNYMFLFDPHPGHTLSLVPGKRITSTMSPLIAYRDGRPVFALGLPGGARLYGSAMQAVVNLIDHGMSLQEAVEAPRVWTQGQDCECEPAFAVEKQEQLTAMGHPIREVAHIAGGMCAIEFLEDGQMRGAACWRADGTPAGIGGGLAREGTQFWPDHRLASRAGGAKT</sequence>
<comment type="pathway">
    <text evidence="9">Sulfur metabolism; glutathione metabolism.</text>
</comment>
<evidence type="ECO:0000313" key="11">
    <source>
        <dbReference type="Proteomes" id="UP001243757"/>
    </source>
</evidence>
<evidence type="ECO:0000256" key="8">
    <source>
        <dbReference type="ARBA" id="ARBA00047417"/>
    </source>
</evidence>
<comment type="caution">
    <text evidence="10">The sequence shown here is derived from an EMBL/GenBank/DDBJ whole genome shotgun (WGS) entry which is preliminary data.</text>
</comment>
<dbReference type="SUPFAM" id="SSF56235">
    <property type="entry name" value="N-terminal nucleophile aminohydrolases (Ntn hydrolases)"/>
    <property type="match status" value="1"/>
</dbReference>
<protein>
    <recommendedName>
        <fullName evidence="9">Glutathione hydrolase proenzyme</fullName>
        <ecNumber evidence="9">2.3.2.2</ecNumber>
        <ecNumber evidence="9">3.4.19.13</ecNumber>
    </recommendedName>
    <component>
        <recommendedName>
            <fullName evidence="9">Glutathione hydrolase large chain</fullName>
        </recommendedName>
    </component>
    <component>
        <recommendedName>
            <fullName evidence="9">Glutathione hydrolase small chain</fullName>
        </recommendedName>
    </component>
</protein>
<evidence type="ECO:0000256" key="4">
    <source>
        <dbReference type="ARBA" id="ARBA00022679"/>
    </source>
</evidence>
<evidence type="ECO:0000256" key="6">
    <source>
        <dbReference type="ARBA" id="ARBA00023145"/>
    </source>
</evidence>
<dbReference type="InterPro" id="IPR043138">
    <property type="entry name" value="GGT_lsub"/>
</dbReference>
<proteinExistence type="inferred from homology"/>
<dbReference type="PANTHER" id="PTHR43199:SF1">
    <property type="entry name" value="GLUTATHIONE HYDROLASE PROENZYME"/>
    <property type="match status" value="1"/>
</dbReference>
<evidence type="ECO:0000256" key="2">
    <source>
        <dbReference type="ARBA" id="ARBA00001089"/>
    </source>
</evidence>
<evidence type="ECO:0000256" key="3">
    <source>
        <dbReference type="ARBA" id="ARBA00009381"/>
    </source>
</evidence>
<dbReference type="EMBL" id="JASNJD010000017">
    <property type="protein sequence ID" value="MDK3019703.1"/>
    <property type="molecule type" value="Genomic_DNA"/>
</dbReference>
<name>A0ABT7F508_9RHOB</name>
<dbReference type="PROSITE" id="PS00462">
    <property type="entry name" value="G_GLU_TRANSPEPTIDASE"/>
    <property type="match status" value="1"/>
</dbReference>
<dbReference type="NCBIfam" id="TIGR00066">
    <property type="entry name" value="g_glut_trans"/>
    <property type="match status" value="1"/>
</dbReference>
<dbReference type="InterPro" id="IPR043137">
    <property type="entry name" value="GGT_ssub_C"/>
</dbReference>
<dbReference type="InterPro" id="IPR055262">
    <property type="entry name" value="GGT_CS"/>
</dbReference>
<comment type="catalytic activity">
    <reaction evidence="2 9">
        <text>glutathione + H2O = L-cysteinylglycine + L-glutamate</text>
        <dbReference type="Rhea" id="RHEA:28807"/>
        <dbReference type="ChEBI" id="CHEBI:15377"/>
        <dbReference type="ChEBI" id="CHEBI:29985"/>
        <dbReference type="ChEBI" id="CHEBI:57925"/>
        <dbReference type="ChEBI" id="CHEBI:61694"/>
        <dbReference type="EC" id="3.4.19.13"/>
    </reaction>
</comment>
<dbReference type="EC" id="3.4.19.13" evidence="9"/>
<organism evidence="10 11">
    <name type="scientific">Pseudodonghicola flavimaris</name>
    <dbReference type="NCBI Taxonomy" id="3050036"/>
    <lineage>
        <taxon>Bacteria</taxon>
        <taxon>Pseudomonadati</taxon>
        <taxon>Pseudomonadota</taxon>
        <taxon>Alphaproteobacteria</taxon>
        <taxon>Rhodobacterales</taxon>
        <taxon>Paracoccaceae</taxon>
        <taxon>Pseudodonghicola</taxon>
    </lineage>
</organism>
<comment type="subunit">
    <text evidence="9">This enzyme consists of two polypeptide chains, which are synthesized in precursor form from a single polypeptide.</text>
</comment>
<keyword evidence="11" id="KW-1185">Reference proteome</keyword>
<dbReference type="RefSeq" id="WP_284482476.1">
    <property type="nucleotide sequence ID" value="NZ_JASNJD010000017.1"/>
</dbReference>
<dbReference type="Proteomes" id="UP001243757">
    <property type="component" value="Unassembled WGS sequence"/>
</dbReference>
<keyword evidence="9" id="KW-0317">Glutathione biosynthesis</keyword>
<keyword evidence="7 9" id="KW-0012">Acyltransferase</keyword>